<dbReference type="SUPFAM" id="SSF52540">
    <property type="entry name" value="P-loop containing nucleoside triphosphate hydrolases"/>
    <property type="match status" value="1"/>
</dbReference>
<sequence length="304" mass="33537">MSGWVDSLQSLSNNFDICILGEDGSGKSSLVYYYVHGRLPDDIDPSFENMYTKIIRFESSYAEVSIFDTSSSNDFSSSRKQQLANAESIMLTYAIDNRSSFELLHDIYERLESLLAEKVPISLVGLKCDHDSERLVPMEDALEFAQAIGAVSHCECSAVNAIGIDEAFLTLVDIAIRNRRKSRDCSSTSTNSDLGSRSTKSKIESTNESNNTDIFSTKSEPSMEGAETVHSHAKKLTPISSHDDIPSRSEILGSCQTAKLIIQQESDAARCKESSAIRPKKVRTADSQSNIETSNERNKCCVIT</sequence>
<keyword evidence="1" id="KW-0547">Nucleotide-binding</keyword>
<feature type="region of interest" description="Disordered" evidence="3">
    <location>
        <begin position="273"/>
        <end position="294"/>
    </location>
</feature>
<evidence type="ECO:0000313" key="5">
    <source>
        <dbReference type="Proteomes" id="UP001497600"/>
    </source>
</evidence>
<dbReference type="Pfam" id="PF00071">
    <property type="entry name" value="Ras"/>
    <property type="match status" value="1"/>
</dbReference>
<dbReference type="PANTHER" id="PTHR24070">
    <property type="entry name" value="RAS, DI-RAS, AND RHEB FAMILY MEMBERS OF SMALL GTPASE SUPERFAMILY"/>
    <property type="match status" value="1"/>
</dbReference>
<dbReference type="PRINTS" id="PR00449">
    <property type="entry name" value="RASTRNSFRMNG"/>
</dbReference>
<dbReference type="InterPro" id="IPR001806">
    <property type="entry name" value="Small_GTPase"/>
</dbReference>
<evidence type="ECO:0000256" key="3">
    <source>
        <dbReference type="SAM" id="MobiDB-lite"/>
    </source>
</evidence>
<dbReference type="InterPro" id="IPR020849">
    <property type="entry name" value="Small_GTPase_Ras-type"/>
</dbReference>
<reference evidence="4 5" key="1">
    <citation type="submission" date="2024-01" db="EMBL/GenBank/DDBJ databases">
        <authorList>
            <consortium name="Genoscope - CEA"/>
            <person name="William W."/>
        </authorList>
    </citation>
    <scope>NUCLEOTIDE SEQUENCE [LARGE SCALE GENOMIC DNA]</scope>
    <source>
        <strain evidence="4 5">29B2s-10</strain>
    </source>
</reference>
<feature type="region of interest" description="Disordered" evidence="3">
    <location>
        <begin position="183"/>
        <end position="248"/>
    </location>
</feature>
<gene>
    <name evidence="4" type="primary">RAS1</name>
    <name evidence="4" type="ORF">CAAN4_B02388</name>
</gene>
<evidence type="ECO:0000256" key="2">
    <source>
        <dbReference type="ARBA" id="ARBA00023134"/>
    </source>
</evidence>
<dbReference type="SMART" id="SM00175">
    <property type="entry name" value="RAB"/>
    <property type="match status" value="1"/>
</dbReference>
<dbReference type="PROSITE" id="PS51421">
    <property type="entry name" value="RAS"/>
    <property type="match status" value="1"/>
</dbReference>
<name>A0ABP0E9M2_9ASCO</name>
<keyword evidence="5" id="KW-1185">Reference proteome</keyword>
<evidence type="ECO:0000256" key="1">
    <source>
        <dbReference type="ARBA" id="ARBA00022741"/>
    </source>
</evidence>
<dbReference type="SMART" id="SM00173">
    <property type="entry name" value="RAS"/>
    <property type="match status" value="1"/>
</dbReference>
<evidence type="ECO:0000313" key="4">
    <source>
        <dbReference type="EMBL" id="CAK7895875.1"/>
    </source>
</evidence>
<dbReference type="Gene3D" id="3.40.50.300">
    <property type="entry name" value="P-loop containing nucleotide triphosphate hydrolases"/>
    <property type="match status" value="1"/>
</dbReference>
<protein>
    <submittedName>
        <fullName evidence="4">Ras-like protein 1</fullName>
    </submittedName>
</protein>
<feature type="compositionally biased region" description="Polar residues" evidence="3">
    <location>
        <begin position="185"/>
        <end position="220"/>
    </location>
</feature>
<accession>A0ABP0E9M2</accession>
<dbReference type="PROSITE" id="PS51419">
    <property type="entry name" value="RAB"/>
    <property type="match status" value="1"/>
</dbReference>
<keyword evidence="2" id="KW-0342">GTP-binding</keyword>
<proteinExistence type="predicted"/>
<dbReference type="EMBL" id="OZ004254">
    <property type="protein sequence ID" value="CAK7895875.1"/>
    <property type="molecule type" value="Genomic_DNA"/>
</dbReference>
<dbReference type="Proteomes" id="UP001497600">
    <property type="component" value="Chromosome B"/>
</dbReference>
<dbReference type="InterPro" id="IPR027417">
    <property type="entry name" value="P-loop_NTPase"/>
</dbReference>
<organism evidence="4 5">
    <name type="scientific">[Candida] anglica</name>
    <dbReference type="NCBI Taxonomy" id="148631"/>
    <lineage>
        <taxon>Eukaryota</taxon>
        <taxon>Fungi</taxon>
        <taxon>Dikarya</taxon>
        <taxon>Ascomycota</taxon>
        <taxon>Saccharomycotina</taxon>
        <taxon>Pichiomycetes</taxon>
        <taxon>Debaryomycetaceae</taxon>
        <taxon>Kurtzmaniella</taxon>
    </lineage>
</organism>
<dbReference type="SMART" id="SM00174">
    <property type="entry name" value="RHO"/>
    <property type="match status" value="1"/>
</dbReference>